<feature type="domain" description="At2g24240-like C-terminal beta-propeller" evidence="1">
    <location>
        <begin position="77"/>
        <end position="122"/>
    </location>
</feature>
<evidence type="ECO:0000259" key="1">
    <source>
        <dbReference type="Pfam" id="PF25279"/>
    </source>
</evidence>
<sequence>MKLSEYSPTMKLSEYSFQKRAEVPDLLRTSELYILPNVSKKLLYREALYYGMLDHVRTAKLSPFNGNRLRLSRSLQGQATGDGTTIRVGPDGGCCVAHGSMVHVYDWMLEEHASLNLDYQRVKFLD</sequence>
<gene>
    <name evidence="2" type="ORF">RJT34_12259</name>
</gene>
<dbReference type="EMBL" id="JAYKXN010000003">
    <property type="protein sequence ID" value="KAK7301396.1"/>
    <property type="molecule type" value="Genomic_DNA"/>
</dbReference>
<dbReference type="AlphaFoldDB" id="A0AAN9JNL3"/>
<proteinExistence type="predicted"/>
<dbReference type="Pfam" id="PF25279">
    <property type="entry name" value="Beta_prop_At2g24240"/>
    <property type="match status" value="1"/>
</dbReference>
<keyword evidence="3" id="KW-1185">Reference proteome</keyword>
<dbReference type="Proteomes" id="UP001359559">
    <property type="component" value="Unassembled WGS sequence"/>
</dbReference>
<evidence type="ECO:0000313" key="3">
    <source>
        <dbReference type="Proteomes" id="UP001359559"/>
    </source>
</evidence>
<name>A0AAN9JNL3_CLITE</name>
<evidence type="ECO:0000313" key="2">
    <source>
        <dbReference type="EMBL" id="KAK7301396.1"/>
    </source>
</evidence>
<organism evidence="2 3">
    <name type="scientific">Clitoria ternatea</name>
    <name type="common">Butterfly pea</name>
    <dbReference type="NCBI Taxonomy" id="43366"/>
    <lineage>
        <taxon>Eukaryota</taxon>
        <taxon>Viridiplantae</taxon>
        <taxon>Streptophyta</taxon>
        <taxon>Embryophyta</taxon>
        <taxon>Tracheophyta</taxon>
        <taxon>Spermatophyta</taxon>
        <taxon>Magnoliopsida</taxon>
        <taxon>eudicotyledons</taxon>
        <taxon>Gunneridae</taxon>
        <taxon>Pentapetalae</taxon>
        <taxon>rosids</taxon>
        <taxon>fabids</taxon>
        <taxon>Fabales</taxon>
        <taxon>Fabaceae</taxon>
        <taxon>Papilionoideae</taxon>
        <taxon>50 kb inversion clade</taxon>
        <taxon>NPAAA clade</taxon>
        <taxon>indigoferoid/millettioid clade</taxon>
        <taxon>Phaseoleae</taxon>
        <taxon>Clitoria</taxon>
    </lineage>
</organism>
<dbReference type="InterPro" id="IPR057441">
    <property type="entry name" value="Beta_prop_At2g24240"/>
</dbReference>
<comment type="caution">
    <text evidence="2">The sequence shown here is derived from an EMBL/GenBank/DDBJ whole genome shotgun (WGS) entry which is preliminary data.</text>
</comment>
<protein>
    <recommendedName>
        <fullName evidence="1">At2g24240-like C-terminal beta-propeller domain-containing protein</fullName>
    </recommendedName>
</protein>
<accession>A0AAN9JNL3</accession>
<reference evidence="2 3" key="1">
    <citation type="submission" date="2024-01" db="EMBL/GenBank/DDBJ databases">
        <title>The genomes of 5 underutilized Papilionoideae crops provide insights into root nodulation and disease resistance.</title>
        <authorList>
            <person name="Yuan L."/>
        </authorList>
    </citation>
    <scope>NUCLEOTIDE SEQUENCE [LARGE SCALE GENOMIC DNA]</scope>
    <source>
        <strain evidence="2">LY-2023</strain>
        <tissue evidence="2">Leaf</tissue>
    </source>
</reference>